<evidence type="ECO:0000256" key="1">
    <source>
        <dbReference type="ARBA" id="ARBA00023157"/>
    </source>
</evidence>
<dbReference type="AlphaFoldDB" id="A0A914C0U9"/>
<accession>A0A914C0U9</accession>
<feature type="domain" description="Peptidase S1" evidence="3">
    <location>
        <begin position="14"/>
        <end position="82"/>
    </location>
</feature>
<dbReference type="InterPro" id="IPR051487">
    <property type="entry name" value="Ser/Thr_Proteases_Immune/Dev"/>
</dbReference>
<dbReference type="Gene3D" id="2.40.10.10">
    <property type="entry name" value="Trypsin-like serine proteases"/>
    <property type="match status" value="1"/>
</dbReference>
<evidence type="ECO:0000313" key="5">
    <source>
        <dbReference type="WBParaSite" id="ACRNAN_Path_1463.g5727.t1"/>
    </source>
</evidence>
<dbReference type="GO" id="GO:0006508">
    <property type="term" value="P:proteolysis"/>
    <property type="evidence" value="ECO:0007669"/>
    <property type="project" value="InterPro"/>
</dbReference>
<dbReference type="WBParaSite" id="ACRNAN_Path_1463.g5727.t1">
    <property type="protein sequence ID" value="ACRNAN_Path_1463.g5727.t1"/>
    <property type="gene ID" value="ACRNAN_Path_1463.g5727"/>
</dbReference>
<evidence type="ECO:0000259" key="3">
    <source>
        <dbReference type="Pfam" id="PF00089"/>
    </source>
</evidence>
<sequence length="91" mass="10375">MVKVDKIDQISLESNDEPGEAVHKVKAMYLHPNYKTPEYDIALIELETPIIYSQHVQPICLPSVDFNQIRPSNTAWAIGWGLIVGKKDLYH</sequence>
<dbReference type="InterPro" id="IPR001254">
    <property type="entry name" value="Trypsin_dom"/>
</dbReference>
<protein>
    <submittedName>
        <fullName evidence="5">Peptidase S1 domain-containing protein</fullName>
    </submittedName>
</protein>
<proteinExistence type="inferred from homology"/>
<dbReference type="PANTHER" id="PTHR24256">
    <property type="entry name" value="TRYPTASE-RELATED"/>
    <property type="match status" value="1"/>
</dbReference>
<dbReference type="InterPro" id="IPR009003">
    <property type="entry name" value="Peptidase_S1_PA"/>
</dbReference>
<dbReference type="InterPro" id="IPR043504">
    <property type="entry name" value="Peptidase_S1_PA_chymotrypsin"/>
</dbReference>
<evidence type="ECO:0000256" key="2">
    <source>
        <dbReference type="ARBA" id="ARBA00024195"/>
    </source>
</evidence>
<organism evidence="4 5">
    <name type="scientific">Acrobeloides nanus</name>
    <dbReference type="NCBI Taxonomy" id="290746"/>
    <lineage>
        <taxon>Eukaryota</taxon>
        <taxon>Metazoa</taxon>
        <taxon>Ecdysozoa</taxon>
        <taxon>Nematoda</taxon>
        <taxon>Chromadorea</taxon>
        <taxon>Rhabditida</taxon>
        <taxon>Tylenchina</taxon>
        <taxon>Cephalobomorpha</taxon>
        <taxon>Cephaloboidea</taxon>
        <taxon>Cephalobidae</taxon>
        <taxon>Acrobeloides</taxon>
    </lineage>
</organism>
<dbReference type="SUPFAM" id="SSF50494">
    <property type="entry name" value="Trypsin-like serine proteases"/>
    <property type="match status" value="1"/>
</dbReference>
<name>A0A914C0U9_9BILA</name>
<dbReference type="GO" id="GO:0004252">
    <property type="term" value="F:serine-type endopeptidase activity"/>
    <property type="evidence" value="ECO:0007669"/>
    <property type="project" value="InterPro"/>
</dbReference>
<comment type="similarity">
    <text evidence="2">Belongs to the peptidase S1 family. CLIP subfamily.</text>
</comment>
<evidence type="ECO:0000313" key="4">
    <source>
        <dbReference type="Proteomes" id="UP000887540"/>
    </source>
</evidence>
<keyword evidence="4" id="KW-1185">Reference proteome</keyword>
<dbReference type="Proteomes" id="UP000887540">
    <property type="component" value="Unplaced"/>
</dbReference>
<reference evidence="5" key="1">
    <citation type="submission" date="2022-11" db="UniProtKB">
        <authorList>
            <consortium name="WormBaseParasite"/>
        </authorList>
    </citation>
    <scope>IDENTIFICATION</scope>
</reference>
<dbReference type="Pfam" id="PF00089">
    <property type="entry name" value="Trypsin"/>
    <property type="match status" value="1"/>
</dbReference>
<keyword evidence="1" id="KW-1015">Disulfide bond</keyword>